<protein>
    <submittedName>
        <fullName evidence="1">Jg26376 protein</fullName>
    </submittedName>
</protein>
<evidence type="ECO:0000313" key="1">
    <source>
        <dbReference type="EMBL" id="CAH2216005.1"/>
    </source>
</evidence>
<evidence type="ECO:0000313" key="2">
    <source>
        <dbReference type="Proteomes" id="UP000838756"/>
    </source>
</evidence>
<name>A0A8S4QN37_9NEOP</name>
<dbReference type="OrthoDB" id="10039976at2759"/>
<comment type="caution">
    <text evidence="1">The sequence shown here is derived from an EMBL/GenBank/DDBJ whole genome shotgun (WGS) entry which is preliminary data.</text>
</comment>
<feature type="non-terminal residue" evidence="1">
    <location>
        <position position="36"/>
    </location>
</feature>
<gene>
    <name evidence="1" type="primary">jg26376</name>
    <name evidence="1" type="ORF">PAEG_LOCUS4083</name>
</gene>
<sequence>MGLEKRHSNEEANSEYLYQPDILQKLDFSRSPAKFS</sequence>
<organism evidence="1 2">
    <name type="scientific">Pararge aegeria aegeria</name>
    <dbReference type="NCBI Taxonomy" id="348720"/>
    <lineage>
        <taxon>Eukaryota</taxon>
        <taxon>Metazoa</taxon>
        <taxon>Ecdysozoa</taxon>
        <taxon>Arthropoda</taxon>
        <taxon>Hexapoda</taxon>
        <taxon>Insecta</taxon>
        <taxon>Pterygota</taxon>
        <taxon>Neoptera</taxon>
        <taxon>Endopterygota</taxon>
        <taxon>Lepidoptera</taxon>
        <taxon>Glossata</taxon>
        <taxon>Ditrysia</taxon>
        <taxon>Papilionoidea</taxon>
        <taxon>Nymphalidae</taxon>
        <taxon>Satyrinae</taxon>
        <taxon>Satyrini</taxon>
        <taxon>Parargina</taxon>
        <taxon>Pararge</taxon>
    </lineage>
</organism>
<keyword evidence="2" id="KW-1185">Reference proteome</keyword>
<dbReference type="EMBL" id="CAKXAJ010013660">
    <property type="protein sequence ID" value="CAH2216005.1"/>
    <property type="molecule type" value="Genomic_DNA"/>
</dbReference>
<dbReference type="Proteomes" id="UP000838756">
    <property type="component" value="Unassembled WGS sequence"/>
</dbReference>
<proteinExistence type="predicted"/>
<reference evidence="1" key="1">
    <citation type="submission" date="2022-03" db="EMBL/GenBank/DDBJ databases">
        <authorList>
            <person name="Lindestad O."/>
        </authorList>
    </citation>
    <scope>NUCLEOTIDE SEQUENCE</scope>
</reference>
<accession>A0A8S4QN37</accession>
<dbReference type="AlphaFoldDB" id="A0A8S4QN37"/>